<dbReference type="Proteomes" id="UP000316778">
    <property type="component" value="Unassembled WGS sequence"/>
</dbReference>
<dbReference type="InterPro" id="IPR011990">
    <property type="entry name" value="TPR-like_helical_dom_sf"/>
</dbReference>
<keyword evidence="3" id="KW-0732">Signal</keyword>
<evidence type="ECO:0000256" key="3">
    <source>
        <dbReference type="ARBA" id="ARBA00022729"/>
    </source>
</evidence>
<dbReference type="CDD" id="cd08977">
    <property type="entry name" value="SusD"/>
    <property type="match status" value="1"/>
</dbReference>
<comment type="caution">
    <text evidence="8">The sequence shown here is derived from an EMBL/GenBank/DDBJ whole genome shotgun (WGS) entry which is preliminary data.</text>
</comment>
<name>A0A562TD15_CHIJA</name>
<feature type="domain" description="RagB/SusD" evidence="6">
    <location>
        <begin position="312"/>
        <end position="507"/>
    </location>
</feature>
<dbReference type="Pfam" id="PF07980">
    <property type="entry name" value="SusD_RagB"/>
    <property type="match status" value="1"/>
</dbReference>
<protein>
    <submittedName>
        <fullName evidence="8">Putative outer membrane starch-binding protein</fullName>
    </submittedName>
</protein>
<evidence type="ECO:0000256" key="2">
    <source>
        <dbReference type="ARBA" id="ARBA00006275"/>
    </source>
</evidence>
<dbReference type="PROSITE" id="PS51257">
    <property type="entry name" value="PROKAR_LIPOPROTEIN"/>
    <property type="match status" value="1"/>
</dbReference>
<dbReference type="GO" id="GO:0009279">
    <property type="term" value="C:cell outer membrane"/>
    <property type="evidence" value="ECO:0007669"/>
    <property type="project" value="UniProtKB-SubCell"/>
</dbReference>
<accession>A0A562TD15</accession>
<reference evidence="8 9" key="1">
    <citation type="journal article" date="2013" name="Stand. Genomic Sci.">
        <title>Genomic Encyclopedia of Type Strains, Phase I: The one thousand microbial genomes (KMG-I) project.</title>
        <authorList>
            <person name="Kyrpides N.C."/>
            <person name="Woyke T."/>
            <person name="Eisen J.A."/>
            <person name="Garrity G."/>
            <person name="Lilburn T.G."/>
            <person name="Beck B.J."/>
            <person name="Whitman W.B."/>
            <person name="Hugenholtz P."/>
            <person name="Klenk H.P."/>
        </authorList>
    </citation>
    <scope>NUCLEOTIDE SEQUENCE [LARGE SCALE GENOMIC DNA]</scope>
    <source>
        <strain evidence="8 9">DSM 13484</strain>
    </source>
</reference>
<gene>
    <name evidence="8" type="ORF">LX66_0820</name>
</gene>
<dbReference type="AlphaFoldDB" id="A0A562TD15"/>
<keyword evidence="9" id="KW-1185">Reference proteome</keyword>
<sequence length="509" mass="56889">MNNKLVWKALLAGGLILGGISCTNLDADVFDQVEQDNFWKTPEQIIAGIGPAYASLRGYANGDVFSLQEVSSDEIIVPTRGSDWYDNGNWQSLWLHTWTPNLGPINGAWEFIYSGIAKTNQIMKTVSELPEPPANLPEIEAELKTLRAFYYYLGLDLFGNIPIVADFNTDVSSVTNNSRAEVFAFIEKDLKDNLPYLSENVDAATYGRVNKYFAFSILAKLYLNAGVYTGTARWQDCISACDSIIMANKYQLEPNFFSNFLVQNEGSRENIFVIPYDDAKGLGTFNIQLFTLHYQSNETFGLGASPYNGFCTPAAFYNMFDAADTRRNMFLVGQQYDRSGNPQVDKQVNLPLSFDPNVPVISSPEPSFRMAGARSVKYQPTPGTTGGMNNDFAVFRLADIYLMRGEAKFRNNTGDKGLSDFNLVRERAFGNSDHNWTPATLTLDSILAERGREVAWELSRRTDLIRFGKFLDPRVPAKQASAPYRVLFPIPKPQLDKNGNLNQNDGYPG</sequence>
<dbReference type="Pfam" id="PF14322">
    <property type="entry name" value="SusD-like_3"/>
    <property type="match status" value="1"/>
</dbReference>
<comment type="subcellular location">
    <subcellularLocation>
        <location evidence="1">Cell outer membrane</location>
    </subcellularLocation>
</comment>
<dbReference type="InterPro" id="IPR033985">
    <property type="entry name" value="SusD-like_N"/>
</dbReference>
<evidence type="ECO:0000256" key="4">
    <source>
        <dbReference type="ARBA" id="ARBA00023136"/>
    </source>
</evidence>
<evidence type="ECO:0000259" key="6">
    <source>
        <dbReference type="Pfam" id="PF07980"/>
    </source>
</evidence>
<comment type="similarity">
    <text evidence="2">Belongs to the SusD family.</text>
</comment>
<organism evidence="8 9">
    <name type="scientific">Chitinophaga japonensis</name>
    <name type="common">Flexibacter japonensis</name>
    <dbReference type="NCBI Taxonomy" id="104662"/>
    <lineage>
        <taxon>Bacteria</taxon>
        <taxon>Pseudomonadati</taxon>
        <taxon>Bacteroidota</taxon>
        <taxon>Chitinophagia</taxon>
        <taxon>Chitinophagales</taxon>
        <taxon>Chitinophagaceae</taxon>
        <taxon>Chitinophaga</taxon>
    </lineage>
</organism>
<dbReference type="Gene3D" id="1.25.40.390">
    <property type="match status" value="1"/>
</dbReference>
<evidence type="ECO:0000256" key="5">
    <source>
        <dbReference type="ARBA" id="ARBA00023237"/>
    </source>
</evidence>
<evidence type="ECO:0000256" key="1">
    <source>
        <dbReference type="ARBA" id="ARBA00004442"/>
    </source>
</evidence>
<keyword evidence="5" id="KW-0998">Cell outer membrane</keyword>
<dbReference type="SUPFAM" id="SSF48452">
    <property type="entry name" value="TPR-like"/>
    <property type="match status" value="1"/>
</dbReference>
<proteinExistence type="inferred from homology"/>
<dbReference type="RefSeq" id="WP_158642527.1">
    <property type="nucleotide sequence ID" value="NZ_BAAAFY010000001.1"/>
</dbReference>
<evidence type="ECO:0000259" key="7">
    <source>
        <dbReference type="Pfam" id="PF14322"/>
    </source>
</evidence>
<evidence type="ECO:0000313" key="8">
    <source>
        <dbReference type="EMBL" id="TWI91451.1"/>
    </source>
</evidence>
<dbReference type="OrthoDB" id="9783641at2"/>
<feature type="domain" description="SusD-like N-terminal" evidence="7">
    <location>
        <begin position="82"/>
        <end position="223"/>
    </location>
</feature>
<dbReference type="InterPro" id="IPR012944">
    <property type="entry name" value="SusD_RagB_dom"/>
</dbReference>
<keyword evidence="4" id="KW-0472">Membrane</keyword>
<dbReference type="EMBL" id="VLLG01000002">
    <property type="protein sequence ID" value="TWI91451.1"/>
    <property type="molecule type" value="Genomic_DNA"/>
</dbReference>
<evidence type="ECO:0000313" key="9">
    <source>
        <dbReference type="Proteomes" id="UP000316778"/>
    </source>
</evidence>